<dbReference type="InterPro" id="IPR020846">
    <property type="entry name" value="MFS_dom"/>
</dbReference>
<evidence type="ECO:0000259" key="7">
    <source>
        <dbReference type="PROSITE" id="PS50850"/>
    </source>
</evidence>
<feature type="transmembrane region" description="Helical" evidence="6">
    <location>
        <begin position="370"/>
        <end position="392"/>
    </location>
</feature>
<feature type="transmembrane region" description="Helical" evidence="6">
    <location>
        <begin position="145"/>
        <end position="167"/>
    </location>
</feature>
<feature type="transmembrane region" description="Helical" evidence="6">
    <location>
        <begin position="86"/>
        <end position="109"/>
    </location>
</feature>
<dbReference type="PRINTS" id="PR01036">
    <property type="entry name" value="TCRTETB"/>
</dbReference>
<keyword evidence="4 6" id="KW-0472">Membrane</keyword>
<dbReference type="PANTHER" id="PTHR42718">
    <property type="entry name" value="MAJOR FACILITATOR SUPERFAMILY MULTIDRUG TRANSPORTER MFSC"/>
    <property type="match status" value="1"/>
</dbReference>
<evidence type="ECO:0000256" key="4">
    <source>
        <dbReference type="ARBA" id="ARBA00023136"/>
    </source>
</evidence>
<dbReference type="RefSeq" id="WP_116611514.1">
    <property type="nucleotide sequence ID" value="NZ_QEOB01000008.1"/>
</dbReference>
<evidence type="ECO:0000256" key="3">
    <source>
        <dbReference type="ARBA" id="ARBA00022989"/>
    </source>
</evidence>
<dbReference type="InterPro" id="IPR005829">
    <property type="entry name" value="Sugar_transporter_CS"/>
</dbReference>
<evidence type="ECO:0000256" key="6">
    <source>
        <dbReference type="SAM" id="Phobius"/>
    </source>
</evidence>
<evidence type="ECO:0000313" key="8">
    <source>
        <dbReference type="EMBL" id="PVX82719.1"/>
    </source>
</evidence>
<dbReference type="EMBL" id="QEOB01000008">
    <property type="protein sequence ID" value="PVX82719.1"/>
    <property type="molecule type" value="Genomic_DNA"/>
</dbReference>
<dbReference type="CDD" id="cd17321">
    <property type="entry name" value="MFS_MMR_MDR_like"/>
    <property type="match status" value="1"/>
</dbReference>
<keyword evidence="9" id="KW-1185">Reference proteome</keyword>
<comment type="caution">
    <text evidence="8">The sequence shown here is derived from an EMBL/GenBank/DDBJ whole genome shotgun (WGS) entry which is preliminary data.</text>
</comment>
<reference evidence="8 9" key="1">
    <citation type="submission" date="2018-05" db="EMBL/GenBank/DDBJ databases">
        <title>Genomic Encyclopedia of Type Strains, Phase IV (KMG-V): Genome sequencing to study the core and pangenomes of soil and plant-associated prokaryotes.</title>
        <authorList>
            <person name="Whitman W."/>
        </authorList>
    </citation>
    <scope>NUCLEOTIDE SEQUENCE [LARGE SCALE GENOMIC DNA]</scope>
    <source>
        <strain evidence="8 9">SCZa-39</strain>
    </source>
</reference>
<accession>A0ABX5KMU3</accession>
<feature type="transmembrane region" description="Helical" evidence="6">
    <location>
        <begin position="413"/>
        <end position="430"/>
    </location>
</feature>
<feature type="transmembrane region" description="Helical" evidence="6">
    <location>
        <begin position="54"/>
        <end position="74"/>
    </location>
</feature>
<keyword evidence="2 6" id="KW-0812">Transmembrane</keyword>
<dbReference type="PANTHER" id="PTHR42718:SF49">
    <property type="entry name" value="EXPORT PROTEIN"/>
    <property type="match status" value="1"/>
</dbReference>
<organism evidence="8 9">
    <name type="scientific">Paraburkholderia unamae</name>
    <dbReference type="NCBI Taxonomy" id="219649"/>
    <lineage>
        <taxon>Bacteria</taxon>
        <taxon>Pseudomonadati</taxon>
        <taxon>Pseudomonadota</taxon>
        <taxon>Betaproteobacteria</taxon>
        <taxon>Burkholderiales</taxon>
        <taxon>Burkholderiaceae</taxon>
        <taxon>Paraburkholderia</taxon>
    </lineage>
</organism>
<dbReference type="InterPro" id="IPR036259">
    <property type="entry name" value="MFS_trans_sf"/>
</dbReference>
<dbReference type="SUPFAM" id="SSF103473">
    <property type="entry name" value="MFS general substrate transporter"/>
    <property type="match status" value="1"/>
</dbReference>
<keyword evidence="3 6" id="KW-1133">Transmembrane helix</keyword>
<feature type="transmembrane region" description="Helical" evidence="6">
    <location>
        <begin position="482"/>
        <end position="505"/>
    </location>
</feature>
<evidence type="ECO:0000256" key="5">
    <source>
        <dbReference type="SAM" id="MobiDB-lite"/>
    </source>
</evidence>
<protein>
    <submittedName>
        <fullName evidence="8">MFS transporter</fullName>
    </submittedName>
</protein>
<feature type="transmembrane region" description="Helical" evidence="6">
    <location>
        <begin position="204"/>
        <end position="225"/>
    </location>
</feature>
<feature type="transmembrane region" description="Helical" evidence="6">
    <location>
        <begin position="231"/>
        <end position="254"/>
    </location>
</feature>
<feature type="transmembrane region" description="Helical" evidence="6">
    <location>
        <begin position="274"/>
        <end position="299"/>
    </location>
</feature>
<feature type="transmembrane region" description="Helical" evidence="6">
    <location>
        <begin position="311"/>
        <end position="330"/>
    </location>
</feature>
<feature type="transmembrane region" description="Helical" evidence="6">
    <location>
        <begin position="115"/>
        <end position="133"/>
    </location>
</feature>
<feature type="transmembrane region" description="Helical" evidence="6">
    <location>
        <begin position="337"/>
        <end position="358"/>
    </location>
</feature>
<feature type="domain" description="Major facilitator superfamily (MFS) profile" evidence="7">
    <location>
        <begin position="14"/>
        <end position="509"/>
    </location>
</feature>
<dbReference type="PROSITE" id="PS00216">
    <property type="entry name" value="SUGAR_TRANSPORT_1"/>
    <property type="match status" value="1"/>
</dbReference>
<proteinExistence type="predicted"/>
<comment type="subcellular location">
    <subcellularLocation>
        <location evidence="1">Membrane</location>
        <topology evidence="1">Multi-pass membrane protein</topology>
    </subcellularLocation>
</comment>
<dbReference type="Proteomes" id="UP000245712">
    <property type="component" value="Unassembled WGS sequence"/>
</dbReference>
<sequence length="532" mass="54128">MTPLRNDSERSRRVAILAAVCLAALALPLAFSGGAVATPAIGRAFATGTAGSPAALNWITNAFMLAFGSLLMAAGTLADRYGRRRVFALGIGGFTLASIALACAPSLLALDLLRAAQGIAAAAALAGGTAALAQEFDGHARTRAFSLLGTTFGLGLAFGPVIAGLLIDRLGWRAVFATGAVAGALALAFGVPRMRESRDPHARGLDWAGTLTFTAALSCFTYGVIEAPGRGWSNALVTGLLGASAVLGCAFVAIETRIARPMLDLSLFRYPRFVGVQLLPVATCFCYIVLLVVLPLRLIGVEGYREIDAGWLMLALSAPMLVVPLAAALLTRWLAPGVVSGIGLAIAAVGLYALGLALRGGAHGLAIERTIGPMLAIGAGAAMPWGLMDGLSVSVVPKERAGMATGIFSTTRVAGEGIALACVSAVLAALTQTRLGAVNHAHADAGALAQAAARLATGDLAQASAWLPGLPAAALRDAYADAFSVLLTGLAALTLICALAVLAFLGRTREHNAQPSATPKRAATIVRERGKA</sequence>
<feature type="transmembrane region" description="Helical" evidence="6">
    <location>
        <begin position="173"/>
        <end position="192"/>
    </location>
</feature>
<gene>
    <name evidence="8" type="ORF">C7402_10892</name>
</gene>
<name>A0ABX5KMU3_9BURK</name>
<evidence type="ECO:0000313" key="9">
    <source>
        <dbReference type="Proteomes" id="UP000245712"/>
    </source>
</evidence>
<dbReference type="InterPro" id="IPR011701">
    <property type="entry name" value="MFS"/>
</dbReference>
<evidence type="ECO:0000256" key="2">
    <source>
        <dbReference type="ARBA" id="ARBA00022692"/>
    </source>
</evidence>
<dbReference type="PROSITE" id="PS50850">
    <property type="entry name" value="MFS"/>
    <property type="match status" value="1"/>
</dbReference>
<dbReference type="Pfam" id="PF07690">
    <property type="entry name" value="MFS_1"/>
    <property type="match status" value="1"/>
</dbReference>
<feature type="region of interest" description="Disordered" evidence="5">
    <location>
        <begin position="513"/>
        <end position="532"/>
    </location>
</feature>
<evidence type="ECO:0000256" key="1">
    <source>
        <dbReference type="ARBA" id="ARBA00004141"/>
    </source>
</evidence>
<dbReference type="Gene3D" id="1.20.1250.20">
    <property type="entry name" value="MFS general substrate transporter like domains"/>
    <property type="match status" value="1"/>
</dbReference>